<evidence type="ECO:0000313" key="2">
    <source>
        <dbReference type="EMBL" id="MPN25711.1"/>
    </source>
</evidence>
<dbReference type="Pfam" id="PF01471">
    <property type="entry name" value="PG_binding_1"/>
    <property type="match status" value="1"/>
</dbReference>
<comment type="caution">
    <text evidence="2">The sequence shown here is derived from an EMBL/GenBank/DDBJ whole genome shotgun (WGS) entry which is preliminary data.</text>
</comment>
<reference evidence="2" key="1">
    <citation type="submission" date="2019-08" db="EMBL/GenBank/DDBJ databases">
        <authorList>
            <person name="Kucharzyk K."/>
            <person name="Murdoch R.W."/>
            <person name="Higgins S."/>
            <person name="Loffler F."/>
        </authorList>
    </citation>
    <scope>NUCLEOTIDE SEQUENCE</scope>
</reference>
<gene>
    <name evidence="2" type="ORF">SDC9_173125</name>
</gene>
<feature type="domain" description="Peptidoglycan binding-like" evidence="1">
    <location>
        <begin position="2"/>
        <end position="58"/>
    </location>
</feature>
<dbReference type="InterPro" id="IPR036365">
    <property type="entry name" value="PGBD-like_sf"/>
</dbReference>
<organism evidence="2">
    <name type="scientific">bioreactor metagenome</name>
    <dbReference type="NCBI Taxonomy" id="1076179"/>
    <lineage>
        <taxon>unclassified sequences</taxon>
        <taxon>metagenomes</taxon>
        <taxon>ecological metagenomes</taxon>
    </lineage>
</organism>
<dbReference type="EMBL" id="VSSQ01074982">
    <property type="protein sequence ID" value="MPN25711.1"/>
    <property type="molecule type" value="Genomic_DNA"/>
</dbReference>
<dbReference type="AlphaFoldDB" id="A0A645GFK8"/>
<dbReference type="SUPFAM" id="SSF47090">
    <property type="entry name" value="PGBD-like"/>
    <property type="match status" value="1"/>
</dbReference>
<protein>
    <recommendedName>
        <fullName evidence="1">Peptidoglycan binding-like domain-containing protein</fullName>
    </recommendedName>
</protein>
<dbReference type="Gene3D" id="1.10.101.10">
    <property type="entry name" value="PGBD-like superfamily/PGBD"/>
    <property type="match status" value="1"/>
</dbReference>
<sequence>MTGTDVLELRKALKKAGYLAGAMSDSFDSMTNKALRSFQADAGIAVDGIAGPETFEKLGLEFIK</sequence>
<name>A0A645GFK8_9ZZZZ</name>
<dbReference type="InterPro" id="IPR036366">
    <property type="entry name" value="PGBDSf"/>
</dbReference>
<accession>A0A645GFK8</accession>
<dbReference type="InterPro" id="IPR002477">
    <property type="entry name" value="Peptidoglycan-bd-like"/>
</dbReference>
<evidence type="ECO:0000259" key="1">
    <source>
        <dbReference type="Pfam" id="PF01471"/>
    </source>
</evidence>
<proteinExistence type="predicted"/>